<dbReference type="Proteomes" id="UP001057452">
    <property type="component" value="Chromosome 21"/>
</dbReference>
<evidence type="ECO:0000313" key="2">
    <source>
        <dbReference type="Proteomes" id="UP001057452"/>
    </source>
</evidence>
<gene>
    <name evidence="1" type="ORF">KUCAC02_010523</name>
</gene>
<accession>A0ACB9VZG2</accession>
<comment type="caution">
    <text evidence="1">The sequence shown here is derived from an EMBL/GenBank/DDBJ whole genome shotgun (WGS) entry which is preliminary data.</text>
</comment>
<proteinExistence type="predicted"/>
<dbReference type="EMBL" id="CM043805">
    <property type="protein sequence ID" value="KAI4805930.1"/>
    <property type="molecule type" value="Genomic_DNA"/>
</dbReference>
<feature type="non-terminal residue" evidence="1">
    <location>
        <position position="63"/>
    </location>
</feature>
<protein>
    <submittedName>
        <fullName evidence="1">Uncharacterized protein</fullName>
    </submittedName>
</protein>
<sequence>SSGFKLSSGSLNSQSDLPHFPALPAPARQPCGLAELCNEASGHNFLQTVQDVPCAVAEYKVYK</sequence>
<reference evidence="1" key="1">
    <citation type="submission" date="2022-05" db="EMBL/GenBank/DDBJ databases">
        <title>Chromosome-level genome of Chaenocephalus aceratus.</title>
        <authorList>
            <person name="Park H."/>
        </authorList>
    </citation>
    <scope>NUCLEOTIDE SEQUENCE</scope>
    <source>
        <strain evidence="1">KU_202001</strain>
    </source>
</reference>
<organism evidence="1 2">
    <name type="scientific">Chaenocephalus aceratus</name>
    <name type="common">Blackfin icefish</name>
    <name type="synonym">Chaenichthys aceratus</name>
    <dbReference type="NCBI Taxonomy" id="36190"/>
    <lineage>
        <taxon>Eukaryota</taxon>
        <taxon>Metazoa</taxon>
        <taxon>Chordata</taxon>
        <taxon>Craniata</taxon>
        <taxon>Vertebrata</taxon>
        <taxon>Euteleostomi</taxon>
        <taxon>Actinopterygii</taxon>
        <taxon>Neopterygii</taxon>
        <taxon>Teleostei</taxon>
        <taxon>Neoteleostei</taxon>
        <taxon>Acanthomorphata</taxon>
        <taxon>Eupercaria</taxon>
        <taxon>Perciformes</taxon>
        <taxon>Notothenioidei</taxon>
        <taxon>Channichthyidae</taxon>
        <taxon>Chaenocephalus</taxon>
    </lineage>
</organism>
<feature type="non-terminal residue" evidence="1">
    <location>
        <position position="1"/>
    </location>
</feature>
<evidence type="ECO:0000313" key="1">
    <source>
        <dbReference type="EMBL" id="KAI4805930.1"/>
    </source>
</evidence>
<name>A0ACB9VZG2_CHAAC</name>
<keyword evidence="2" id="KW-1185">Reference proteome</keyword>